<protein>
    <submittedName>
        <fullName evidence="2">Putative phosphate transport regulator</fullName>
    </submittedName>
</protein>
<dbReference type="OrthoDB" id="9797568at2"/>
<dbReference type="RefSeq" id="WP_122630263.1">
    <property type="nucleotide sequence ID" value="NZ_UPPP01000127.1"/>
</dbReference>
<name>A0A498R9V6_9FIRM</name>
<evidence type="ECO:0000256" key="1">
    <source>
        <dbReference type="ARBA" id="ARBA00008591"/>
    </source>
</evidence>
<dbReference type="Proteomes" id="UP000277811">
    <property type="component" value="Unassembled WGS sequence"/>
</dbReference>
<dbReference type="PANTHER" id="PTHR37298">
    <property type="entry name" value="UPF0111 PROTEIN YKAA"/>
    <property type="match status" value="1"/>
</dbReference>
<dbReference type="AlphaFoldDB" id="A0A498R9V6"/>
<dbReference type="InterPro" id="IPR052912">
    <property type="entry name" value="UPF0111_domain"/>
</dbReference>
<evidence type="ECO:0000313" key="3">
    <source>
        <dbReference type="Proteomes" id="UP000277811"/>
    </source>
</evidence>
<dbReference type="InterPro" id="IPR038078">
    <property type="entry name" value="PhoU-like_sf"/>
</dbReference>
<dbReference type="InterPro" id="IPR018445">
    <property type="entry name" value="Put_Phosphate_transp_reg"/>
</dbReference>
<evidence type="ECO:0000313" key="2">
    <source>
        <dbReference type="EMBL" id="VBB09476.1"/>
    </source>
</evidence>
<dbReference type="Gene3D" id="1.20.58.220">
    <property type="entry name" value="Phosphate transport system protein phou homolog 2, domain 2"/>
    <property type="match status" value="1"/>
</dbReference>
<organism evidence="2 3">
    <name type="scientific">Lucifera butyrica</name>
    <dbReference type="NCBI Taxonomy" id="1351585"/>
    <lineage>
        <taxon>Bacteria</taxon>
        <taxon>Bacillati</taxon>
        <taxon>Bacillota</taxon>
        <taxon>Negativicutes</taxon>
        <taxon>Veillonellales</taxon>
        <taxon>Veillonellaceae</taxon>
        <taxon>Lucifera</taxon>
    </lineage>
</organism>
<comment type="similarity">
    <text evidence="1">Belongs to the UPF0111 family.</text>
</comment>
<dbReference type="Pfam" id="PF01865">
    <property type="entry name" value="PhoU_div"/>
    <property type="match status" value="1"/>
</dbReference>
<dbReference type="PANTHER" id="PTHR37298:SF1">
    <property type="entry name" value="UPF0111 PROTEIN YKAA"/>
    <property type="match status" value="1"/>
</dbReference>
<dbReference type="EMBL" id="UPPP01000127">
    <property type="protein sequence ID" value="VBB09476.1"/>
    <property type="molecule type" value="Genomic_DNA"/>
</dbReference>
<sequence length="207" mass="23815">MPQLNFWDHLFPPKYNFYDMITEQAKKTAAGISTFRSWLQNPGPENAYALRSLTREADDVRLEMEARLIDAFVTPFDRQDIYSLSVSMDRIIESAKAIMELMIVYEINTDDAICDMVLNLEEGTQKFHIAVGLLKSDPLEAGKMIGDIRRCQTDVENSYRHGSTVIFENTDMVRVMKFREVYNKIQEAAGYMGTTVDILHKIVVRMV</sequence>
<gene>
    <name evidence="2" type="ORF">LUCI_4771</name>
</gene>
<reference evidence="2 3" key="1">
    <citation type="submission" date="2018-06" db="EMBL/GenBank/DDBJ databases">
        <authorList>
            <person name="Strepis N."/>
        </authorList>
    </citation>
    <scope>NUCLEOTIDE SEQUENCE [LARGE SCALE GENOMIC DNA]</scope>
    <source>
        <strain evidence="2">LUCI</strain>
    </source>
</reference>
<keyword evidence="3" id="KW-1185">Reference proteome</keyword>
<proteinExistence type="inferred from homology"/>
<accession>A0A498R9V6</accession>